<evidence type="ECO:0000256" key="1">
    <source>
        <dbReference type="SAM" id="SignalP"/>
    </source>
</evidence>
<protein>
    <submittedName>
        <fullName evidence="2">Uncharacterized protein</fullName>
    </submittedName>
</protein>
<gene>
    <name evidence="2" type="ORF">EV207_10551</name>
</gene>
<name>A0A4R2P6P0_9BACL</name>
<organism evidence="2 3">
    <name type="scientific">Scopulibacillus darangshiensis</name>
    <dbReference type="NCBI Taxonomy" id="442528"/>
    <lineage>
        <taxon>Bacteria</taxon>
        <taxon>Bacillati</taxon>
        <taxon>Bacillota</taxon>
        <taxon>Bacilli</taxon>
        <taxon>Bacillales</taxon>
        <taxon>Sporolactobacillaceae</taxon>
        <taxon>Scopulibacillus</taxon>
    </lineage>
</organism>
<reference evidence="2 3" key="1">
    <citation type="submission" date="2019-03" db="EMBL/GenBank/DDBJ databases">
        <title>Genomic Encyclopedia of Type Strains, Phase IV (KMG-IV): sequencing the most valuable type-strain genomes for metagenomic binning, comparative biology and taxonomic classification.</title>
        <authorList>
            <person name="Goeker M."/>
        </authorList>
    </citation>
    <scope>NUCLEOTIDE SEQUENCE [LARGE SCALE GENOMIC DNA]</scope>
    <source>
        <strain evidence="2 3">DSM 19377</strain>
    </source>
</reference>
<accession>A0A4R2P6P0</accession>
<dbReference type="AlphaFoldDB" id="A0A4R2P6P0"/>
<keyword evidence="1" id="KW-0732">Signal</keyword>
<sequence>MHLIKIAKILPFVLLLFVSSGEAKSNDHTSDLLRQLKGGGLHTIVLTNENTSMVGEYYYALLMMKDRLPNHSYDIHIYQAERQASLARVLHIKKYPALVLISNKKQVVTIQGDKKWDYIYNKLAAYVKRPSSKIR</sequence>
<evidence type="ECO:0000313" key="3">
    <source>
        <dbReference type="Proteomes" id="UP000295416"/>
    </source>
</evidence>
<dbReference type="RefSeq" id="WP_132744456.1">
    <property type="nucleotide sequence ID" value="NZ_SLXK01000005.1"/>
</dbReference>
<keyword evidence="3" id="KW-1185">Reference proteome</keyword>
<feature type="chain" id="PRO_5039588497" evidence="1">
    <location>
        <begin position="24"/>
        <end position="135"/>
    </location>
</feature>
<comment type="caution">
    <text evidence="2">The sequence shown here is derived from an EMBL/GenBank/DDBJ whole genome shotgun (WGS) entry which is preliminary data.</text>
</comment>
<dbReference type="Gene3D" id="3.40.30.10">
    <property type="entry name" value="Glutaredoxin"/>
    <property type="match status" value="1"/>
</dbReference>
<evidence type="ECO:0000313" key="2">
    <source>
        <dbReference type="EMBL" id="TCP30522.1"/>
    </source>
</evidence>
<feature type="signal peptide" evidence="1">
    <location>
        <begin position="1"/>
        <end position="23"/>
    </location>
</feature>
<proteinExistence type="predicted"/>
<dbReference type="Proteomes" id="UP000295416">
    <property type="component" value="Unassembled WGS sequence"/>
</dbReference>
<dbReference type="EMBL" id="SLXK01000005">
    <property type="protein sequence ID" value="TCP30522.1"/>
    <property type="molecule type" value="Genomic_DNA"/>
</dbReference>